<feature type="chain" id="PRO_5026788332" description="Sulfotransferase family protein" evidence="8">
    <location>
        <begin position="22"/>
        <end position="226"/>
    </location>
</feature>
<dbReference type="PANTHER" id="PTHR12137:SF54">
    <property type="entry name" value="CARBOHYDRATE SULFOTRANSFERASE"/>
    <property type="match status" value="1"/>
</dbReference>
<evidence type="ECO:0000256" key="2">
    <source>
        <dbReference type="ARBA" id="ARBA00022679"/>
    </source>
</evidence>
<dbReference type="GO" id="GO:0016051">
    <property type="term" value="P:carbohydrate biosynthetic process"/>
    <property type="evidence" value="ECO:0007669"/>
    <property type="project" value="InterPro"/>
</dbReference>
<evidence type="ECO:0008006" key="11">
    <source>
        <dbReference type="Google" id="ProtNLM"/>
    </source>
</evidence>
<dbReference type="InterPro" id="IPR018011">
    <property type="entry name" value="Carb_sulfotrans_8-10"/>
</dbReference>
<evidence type="ECO:0000256" key="5">
    <source>
        <dbReference type="ARBA" id="ARBA00023034"/>
    </source>
</evidence>
<dbReference type="EMBL" id="QZCE01000002">
    <property type="protein sequence ID" value="NEZ67142.1"/>
    <property type="molecule type" value="Genomic_DNA"/>
</dbReference>
<dbReference type="RefSeq" id="WP_163669957.1">
    <property type="nucleotide sequence ID" value="NZ_QZCE01000002.1"/>
</dbReference>
<feature type="signal peptide" evidence="8">
    <location>
        <begin position="1"/>
        <end position="21"/>
    </location>
</feature>
<dbReference type="GO" id="GO:0008146">
    <property type="term" value="F:sulfotransferase activity"/>
    <property type="evidence" value="ECO:0007669"/>
    <property type="project" value="InterPro"/>
</dbReference>
<reference evidence="9 10" key="1">
    <citation type="journal article" date="2020" name="Microb. Ecol.">
        <title>Ecogenomics of the Marine Benthic Filamentous Cyanobacterium Adonisia.</title>
        <authorList>
            <person name="Walter J.M."/>
            <person name="Coutinho F.H."/>
            <person name="Leomil L."/>
            <person name="Hargreaves P.I."/>
            <person name="Campeao M.E."/>
            <person name="Vieira V.V."/>
            <person name="Silva B.S."/>
            <person name="Fistarol G.O."/>
            <person name="Salomon P.S."/>
            <person name="Sawabe T."/>
            <person name="Mino S."/>
            <person name="Hosokawa M."/>
            <person name="Miyashita H."/>
            <person name="Maruyama F."/>
            <person name="van Verk M.C."/>
            <person name="Dutilh B.E."/>
            <person name="Thompson C.C."/>
            <person name="Thompson F.L."/>
        </authorList>
    </citation>
    <scope>NUCLEOTIDE SEQUENCE [LARGE SCALE GENOMIC DNA]</scope>
    <source>
        <strain evidence="9 10">CCMR0082</strain>
    </source>
</reference>
<name>A0A6M0SHR1_9CYAN</name>
<evidence type="ECO:0000256" key="7">
    <source>
        <dbReference type="ARBA" id="ARBA00023180"/>
    </source>
</evidence>
<comment type="subcellular location">
    <subcellularLocation>
        <location evidence="1">Golgi apparatus membrane</location>
        <topology evidence="1">Single-pass type II membrane protein</topology>
    </subcellularLocation>
</comment>
<dbReference type="GO" id="GO:0016020">
    <property type="term" value="C:membrane"/>
    <property type="evidence" value="ECO:0007669"/>
    <property type="project" value="InterPro"/>
</dbReference>
<dbReference type="PANTHER" id="PTHR12137">
    <property type="entry name" value="CARBOHYDRATE SULFOTRANSFERASE"/>
    <property type="match status" value="1"/>
</dbReference>
<keyword evidence="2" id="KW-0808">Transferase</keyword>
<evidence type="ECO:0000256" key="3">
    <source>
        <dbReference type="ARBA" id="ARBA00022692"/>
    </source>
</evidence>
<keyword evidence="3" id="KW-0812">Transmembrane</keyword>
<evidence type="ECO:0000256" key="8">
    <source>
        <dbReference type="SAM" id="SignalP"/>
    </source>
</evidence>
<dbReference type="AlphaFoldDB" id="A0A6M0SHR1"/>
<organism evidence="9 10">
    <name type="scientific">Adonisia turfae CCMR0082</name>
    <dbReference type="NCBI Taxonomy" id="2304604"/>
    <lineage>
        <taxon>Bacteria</taxon>
        <taxon>Bacillati</taxon>
        <taxon>Cyanobacteriota</taxon>
        <taxon>Adonisia</taxon>
        <taxon>Adonisia turfae</taxon>
    </lineage>
</organism>
<protein>
    <recommendedName>
        <fullName evidence="11">Sulfotransferase family protein</fullName>
    </recommendedName>
</protein>
<evidence type="ECO:0000256" key="1">
    <source>
        <dbReference type="ARBA" id="ARBA00004323"/>
    </source>
</evidence>
<keyword evidence="8" id="KW-0732">Signal</keyword>
<dbReference type="Proteomes" id="UP000473574">
    <property type="component" value="Unassembled WGS sequence"/>
</dbReference>
<evidence type="ECO:0000256" key="6">
    <source>
        <dbReference type="ARBA" id="ARBA00023136"/>
    </source>
</evidence>
<sequence>MAILCKSYKLLFIMTPRTACSAIGQVLINELGGHFFPEKDIFDVNGNRIVRHKHCTLNDLITNNLISETELASLFVFAGVRNPFDSLASLYIKKRTKYKALPSDPNSWVHKQPGYLDDLIFCQNHSFDEWIYKKYSIPIFKKLLGKGRKSLFEPYTYRTNAIIRFENLQDDFQTALMRFEIEREILIPRFNITPKKKNYRDYYSKKSQKLIEYVFQRDLERFGYTF</sequence>
<evidence type="ECO:0000256" key="4">
    <source>
        <dbReference type="ARBA" id="ARBA00022989"/>
    </source>
</evidence>
<keyword evidence="4" id="KW-1133">Transmembrane helix</keyword>
<evidence type="ECO:0000313" key="9">
    <source>
        <dbReference type="EMBL" id="NEZ67142.1"/>
    </source>
</evidence>
<keyword evidence="7" id="KW-0325">Glycoprotein</keyword>
<dbReference type="InterPro" id="IPR005331">
    <property type="entry name" value="Sulfotransferase"/>
</dbReference>
<comment type="caution">
    <text evidence="9">The sequence shown here is derived from an EMBL/GenBank/DDBJ whole genome shotgun (WGS) entry which is preliminary data.</text>
</comment>
<accession>A0A6M0SHR1</accession>
<gene>
    <name evidence="9" type="ORF">D0962_31060</name>
</gene>
<keyword evidence="6" id="KW-0472">Membrane</keyword>
<keyword evidence="5" id="KW-0333">Golgi apparatus</keyword>
<evidence type="ECO:0000313" key="10">
    <source>
        <dbReference type="Proteomes" id="UP000473574"/>
    </source>
</evidence>
<proteinExistence type="predicted"/>
<dbReference type="Pfam" id="PF03567">
    <property type="entry name" value="Sulfotransfer_2"/>
    <property type="match status" value="1"/>
</dbReference>